<dbReference type="GO" id="GO:0004751">
    <property type="term" value="F:ribose-5-phosphate isomerase activity"/>
    <property type="evidence" value="ECO:0007669"/>
    <property type="project" value="UniProtKB-UniRule"/>
</dbReference>
<dbReference type="Gene3D" id="3.40.50.1360">
    <property type="match status" value="1"/>
</dbReference>
<protein>
    <recommendedName>
        <fullName evidence="2">Ribose 5-phosphate isomerase A</fullName>
        <ecNumber evidence="2">5.3.1.6</ecNumber>
    </recommendedName>
</protein>
<dbReference type="CDD" id="cd01398">
    <property type="entry name" value="RPI_A"/>
    <property type="match status" value="1"/>
</dbReference>
<evidence type="ECO:0000313" key="4">
    <source>
        <dbReference type="Proteomes" id="UP000315289"/>
    </source>
</evidence>
<dbReference type="InterPro" id="IPR004788">
    <property type="entry name" value="Ribose5P_isomerase_type_A"/>
</dbReference>
<dbReference type="Pfam" id="PF06026">
    <property type="entry name" value="Rib_5-P_isom_A"/>
    <property type="match status" value="1"/>
</dbReference>
<dbReference type="GO" id="GO:0006014">
    <property type="term" value="P:D-ribose metabolic process"/>
    <property type="evidence" value="ECO:0007669"/>
    <property type="project" value="TreeGrafter"/>
</dbReference>
<dbReference type="GO" id="GO:0005829">
    <property type="term" value="C:cytosol"/>
    <property type="evidence" value="ECO:0007669"/>
    <property type="project" value="TreeGrafter"/>
</dbReference>
<evidence type="ECO:0000256" key="1">
    <source>
        <dbReference type="ARBA" id="ARBA00023235"/>
    </source>
</evidence>
<keyword evidence="1 3" id="KW-0413">Isomerase</keyword>
<dbReference type="RefSeq" id="WP_144734125.1">
    <property type="nucleotide sequence ID" value="NZ_ML675591.1"/>
</dbReference>
<name>A0A557SS00_9ARCH</name>
<dbReference type="NCBIfam" id="TIGR00021">
    <property type="entry name" value="rpiA"/>
    <property type="match status" value="1"/>
</dbReference>
<dbReference type="EC" id="5.3.1.6" evidence="2"/>
<dbReference type="PANTHER" id="PTHR11934">
    <property type="entry name" value="RIBOSE-5-PHOSPHATE ISOMERASE"/>
    <property type="match status" value="1"/>
</dbReference>
<dbReference type="AlphaFoldDB" id="A0A557SS00"/>
<dbReference type="SUPFAM" id="SSF100950">
    <property type="entry name" value="NagB/RpiA/CoA transferase-like"/>
    <property type="match status" value="1"/>
</dbReference>
<dbReference type="InterPro" id="IPR037171">
    <property type="entry name" value="NagB/RpiA_transferase-like"/>
</dbReference>
<organism evidence="3 4">
    <name type="scientific">Candidatus Nitrosocosmicus arcticus</name>
    <dbReference type="NCBI Taxonomy" id="2035267"/>
    <lineage>
        <taxon>Archaea</taxon>
        <taxon>Nitrososphaerota</taxon>
        <taxon>Nitrososphaeria</taxon>
        <taxon>Nitrososphaerales</taxon>
        <taxon>Nitrososphaeraceae</taxon>
        <taxon>Candidatus Nitrosocosmicus</taxon>
    </lineage>
</organism>
<dbReference type="Gene3D" id="3.30.70.260">
    <property type="match status" value="1"/>
</dbReference>
<gene>
    <name evidence="3" type="primary">rpiA</name>
    <name evidence="3" type="ORF">NARC_160106</name>
</gene>
<dbReference type="OrthoDB" id="19013at2157"/>
<proteinExistence type="predicted"/>
<evidence type="ECO:0000313" key="3">
    <source>
        <dbReference type="EMBL" id="TVP39392.1"/>
    </source>
</evidence>
<dbReference type="EMBL" id="VOAH01000016">
    <property type="protein sequence ID" value="TVP39392.1"/>
    <property type="molecule type" value="Genomic_DNA"/>
</dbReference>
<dbReference type="GO" id="GO:0009052">
    <property type="term" value="P:pentose-phosphate shunt, non-oxidative branch"/>
    <property type="evidence" value="ECO:0007669"/>
    <property type="project" value="InterPro"/>
</dbReference>
<dbReference type="PANTHER" id="PTHR11934:SF0">
    <property type="entry name" value="RIBOSE-5-PHOSPHATE ISOMERASE"/>
    <property type="match status" value="1"/>
</dbReference>
<reference evidence="3 4" key="1">
    <citation type="journal article" date="2019" name="Front. Microbiol.">
        <title>Ammonia Oxidation by the Arctic Terrestrial Thaumarchaeote Candidatus Nitrosocosmicus arcticus Is Stimulated by Increasing Temperatures.</title>
        <authorList>
            <person name="Alves R.J.E."/>
            <person name="Kerou M."/>
            <person name="Zappe A."/>
            <person name="Bittner R."/>
            <person name="Abby S.S."/>
            <person name="Schmidt H.A."/>
            <person name="Pfeifer K."/>
            <person name="Schleper C."/>
        </authorList>
    </citation>
    <scope>NUCLEOTIDE SEQUENCE [LARGE SCALE GENOMIC DNA]</scope>
    <source>
        <strain evidence="3 4">Kfb</strain>
    </source>
</reference>
<keyword evidence="4" id="KW-1185">Reference proteome</keyword>
<sequence>MSSPASGSQKNESIDKSFENIAQHIIENHVSDKPLIIGLGSGRAVSKIVNLLPTSIIESCKFICTSLQIKIEAERKKLSVIDESLIPFLDIVIDGADQIDSKFFMIKGGGGALLREKILYYSSKKTIIVGDMSKFVPFFSRSVPLEIHPFGRTATIPFLNKLNGVPIVRTLEKGYPYITENGNLILDVMFNDYSNVLQLDMELKKIPGIIETGFFMRPANVCYCALENNQYKVYENPSNLTRQLS</sequence>
<dbReference type="SUPFAM" id="SSF75445">
    <property type="entry name" value="D-ribose-5-phosphate isomerase (RpiA), lid domain"/>
    <property type="match status" value="1"/>
</dbReference>
<accession>A0A557SS00</accession>
<dbReference type="Proteomes" id="UP000315289">
    <property type="component" value="Unassembled WGS sequence"/>
</dbReference>
<comment type="caution">
    <text evidence="3">The sequence shown here is derived from an EMBL/GenBank/DDBJ whole genome shotgun (WGS) entry which is preliminary data.</text>
</comment>
<evidence type="ECO:0000256" key="2">
    <source>
        <dbReference type="NCBIfam" id="TIGR00021"/>
    </source>
</evidence>